<protein>
    <submittedName>
        <fullName evidence="1">Uncharacterized protein</fullName>
    </submittedName>
</protein>
<dbReference type="AlphaFoldDB" id="A0ABC9TMR2"/>
<proteinExistence type="predicted"/>
<evidence type="ECO:0000313" key="1">
    <source>
        <dbReference type="EMBL" id="EPI06048.1"/>
    </source>
</evidence>
<dbReference type="Proteomes" id="UP000015750">
    <property type="component" value="Unassembled WGS sequence"/>
</dbReference>
<dbReference type="EMBL" id="ATIR01000082">
    <property type="protein sequence ID" value="EPI06048.1"/>
    <property type="molecule type" value="Genomic_DNA"/>
</dbReference>
<reference evidence="1 2" key="1">
    <citation type="submission" date="2013-06" db="EMBL/GenBank/DDBJ databases">
        <authorList>
            <person name="Weinstock G."/>
            <person name="Sodergren E."/>
            <person name="Lobos E.A."/>
            <person name="Fulton L."/>
            <person name="Fulton R."/>
            <person name="Courtney L."/>
            <person name="Fronick C."/>
            <person name="O'Laughlin M."/>
            <person name="Godfrey J."/>
            <person name="Wilson R.M."/>
            <person name="Miner T."/>
            <person name="Farmer C."/>
            <person name="Delehaunty K."/>
            <person name="Cordes M."/>
            <person name="Minx P."/>
            <person name="Tomlinson C."/>
            <person name="Chen J."/>
            <person name="Wollam A."/>
            <person name="Pepin K.H."/>
            <person name="Bhonagiri V."/>
            <person name="Zhang X."/>
            <person name="Warren W."/>
            <person name="Mitreva M."/>
            <person name="Mardis E.R."/>
            <person name="Wilson R.K."/>
        </authorList>
    </citation>
    <scope>NUCLEOTIDE SEQUENCE [LARGE SCALE GENOMIC DNA]</scope>
    <source>
        <strain evidence="1 2">RP2S-4</strain>
    </source>
</reference>
<gene>
    <name evidence="1" type="ORF">D358_02253</name>
</gene>
<sequence>MKIVVLSPFMERMNIPQKSRQQRLVILPQRPNPPSQLTEALHPSFLLAYMGRDKEDYQRQVPPIKDHLFIWESALSL</sequence>
<comment type="caution">
    <text evidence="1">The sequence shown here is derived from an EMBL/GenBank/DDBJ whole genome shotgun (WGS) entry which is preliminary data.</text>
</comment>
<evidence type="ECO:0000313" key="2">
    <source>
        <dbReference type="Proteomes" id="UP000015750"/>
    </source>
</evidence>
<organism evidence="1 2">
    <name type="scientific">Enterococcus faecalis RP2S-4</name>
    <dbReference type="NCBI Taxonomy" id="1244145"/>
    <lineage>
        <taxon>Bacteria</taxon>
        <taxon>Bacillati</taxon>
        <taxon>Bacillota</taxon>
        <taxon>Bacilli</taxon>
        <taxon>Lactobacillales</taxon>
        <taxon>Enterococcaceae</taxon>
        <taxon>Enterococcus</taxon>
    </lineage>
</organism>
<name>A0ABC9TMR2_ENTFL</name>
<accession>A0ABC9TMR2</accession>